<feature type="compositionally biased region" description="Basic and acidic residues" evidence="2">
    <location>
        <begin position="1"/>
        <end position="19"/>
    </location>
</feature>
<dbReference type="InterPro" id="IPR002498">
    <property type="entry name" value="PInositol-4-P-4/5-kinase_core"/>
</dbReference>
<keyword evidence="1" id="KW-0808">Transferase</keyword>
<dbReference type="AlphaFoldDB" id="A0A9P7K3P5"/>
<gene>
    <name evidence="4" type="ORF">H0H81_006216</name>
</gene>
<dbReference type="GO" id="GO:0005524">
    <property type="term" value="F:ATP binding"/>
    <property type="evidence" value="ECO:0007669"/>
    <property type="project" value="UniProtKB-UniRule"/>
</dbReference>
<dbReference type="Gene3D" id="3.30.800.10">
    <property type="entry name" value="Phosphatidylinositol Phosphate Kinase II Beta"/>
    <property type="match status" value="1"/>
</dbReference>
<comment type="caution">
    <text evidence="4">The sequence shown here is derived from an EMBL/GenBank/DDBJ whole genome shotgun (WGS) entry which is preliminary data.</text>
</comment>
<proteinExistence type="predicted"/>
<keyword evidence="5" id="KW-1185">Reference proteome</keyword>
<evidence type="ECO:0000256" key="2">
    <source>
        <dbReference type="SAM" id="MobiDB-lite"/>
    </source>
</evidence>
<keyword evidence="1" id="KW-0547">Nucleotide-binding</keyword>
<feature type="region of interest" description="Disordered" evidence="2">
    <location>
        <begin position="1"/>
        <end position="29"/>
    </location>
</feature>
<sequence length="218" mass="24405">MLARSRAEKRTAREAKLNESGEAFMPDDHSVAESTSTWGVVNVDSSAELLDPTEDLKVPSSKLPWAITFESGGLTISCTVLYPEQFDALRRTYDCEKSMIESLSRCVKWNASGGKSGSAFLKTRDDRFIAKELSKPELQTMETFAPAYFDYMSSAVSANRPTLLAKHFGCFKLTFKKTGKDRGSGKSKSTQMNLLVMENLFYDRRFTKVLEVSTTEQN</sequence>
<dbReference type="PANTHER" id="PTHR45748:SF7">
    <property type="entry name" value="1-PHOSPHATIDYLINOSITOL 3-PHOSPHATE 5-KINASE-RELATED"/>
    <property type="match status" value="1"/>
</dbReference>
<evidence type="ECO:0000313" key="5">
    <source>
        <dbReference type="Proteomes" id="UP000717328"/>
    </source>
</evidence>
<dbReference type="GO" id="GO:0046854">
    <property type="term" value="P:phosphatidylinositol phosphate biosynthetic process"/>
    <property type="evidence" value="ECO:0007669"/>
    <property type="project" value="TreeGrafter"/>
</dbReference>
<accession>A0A9P7K3P5</accession>
<dbReference type="SUPFAM" id="SSF56104">
    <property type="entry name" value="SAICAR synthase-like"/>
    <property type="match status" value="1"/>
</dbReference>
<dbReference type="OrthoDB" id="158357at2759"/>
<dbReference type="GO" id="GO:0010008">
    <property type="term" value="C:endosome membrane"/>
    <property type="evidence" value="ECO:0007669"/>
    <property type="project" value="TreeGrafter"/>
</dbReference>
<dbReference type="SMART" id="SM00330">
    <property type="entry name" value="PIPKc"/>
    <property type="match status" value="1"/>
</dbReference>
<keyword evidence="1" id="KW-0418">Kinase</keyword>
<reference evidence="4" key="2">
    <citation type="submission" date="2021-10" db="EMBL/GenBank/DDBJ databases">
        <title>Phylogenomics reveals ancestral predisposition of the termite-cultivated fungus Termitomyces towards a domesticated lifestyle.</title>
        <authorList>
            <person name="Auxier B."/>
            <person name="Grum-Grzhimaylo A."/>
            <person name="Cardenas M.E."/>
            <person name="Lodge J.D."/>
            <person name="Laessoe T."/>
            <person name="Pedersen O."/>
            <person name="Smith M.E."/>
            <person name="Kuyper T.W."/>
            <person name="Franco-Molano E.A."/>
            <person name="Baroni T.J."/>
            <person name="Aanen D.K."/>
        </authorList>
    </citation>
    <scope>NUCLEOTIDE SEQUENCE</scope>
    <source>
        <strain evidence="4">D49</strain>
    </source>
</reference>
<dbReference type="PROSITE" id="PS51455">
    <property type="entry name" value="PIPK"/>
    <property type="match status" value="1"/>
</dbReference>
<dbReference type="Proteomes" id="UP000717328">
    <property type="component" value="Unassembled WGS sequence"/>
</dbReference>
<evidence type="ECO:0000313" key="4">
    <source>
        <dbReference type="EMBL" id="KAG5636971.1"/>
    </source>
</evidence>
<evidence type="ECO:0000256" key="1">
    <source>
        <dbReference type="PROSITE-ProRule" id="PRU00781"/>
    </source>
</evidence>
<evidence type="ECO:0000259" key="3">
    <source>
        <dbReference type="PROSITE" id="PS51455"/>
    </source>
</evidence>
<dbReference type="Pfam" id="PF01504">
    <property type="entry name" value="PIP5K"/>
    <property type="match status" value="1"/>
</dbReference>
<protein>
    <recommendedName>
        <fullName evidence="3">PIPK domain-containing protein</fullName>
    </recommendedName>
</protein>
<keyword evidence="1" id="KW-0067">ATP-binding</keyword>
<name>A0A9P7K3P5_9AGAR</name>
<feature type="domain" description="PIPK" evidence="3">
    <location>
        <begin position="15"/>
        <end position="218"/>
    </location>
</feature>
<reference evidence="4" key="1">
    <citation type="submission" date="2021-02" db="EMBL/GenBank/DDBJ databases">
        <authorList>
            <person name="Nieuwenhuis M."/>
            <person name="Van De Peppel L.J.J."/>
        </authorList>
    </citation>
    <scope>NUCLEOTIDE SEQUENCE</scope>
    <source>
        <strain evidence="4">D49</strain>
    </source>
</reference>
<dbReference type="EMBL" id="JABCKI010005873">
    <property type="protein sequence ID" value="KAG5636971.1"/>
    <property type="molecule type" value="Genomic_DNA"/>
</dbReference>
<dbReference type="GO" id="GO:0000285">
    <property type="term" value="F:1-phosphatidylinositol-3-phosphate 5-kinase activity"/>
    <property type="evidence" value="ECO:0007669"/>
    <property type="project" value="TreeGrafter"/>
</dbReference>
<organism evidence="4 5">
    <name type="scientific">Sphagnurus paluster</name>
    <dbReference type="NCBI Taxonomy" id="117069"/>
    <lineage>
        <taxon>Eukaryota</taxon>
        <taxon>Fungi</taxon>
        <taxon>Dikarya</taxon>
        <taxon>Basidiomycota</taxon>
        <taxon>Agaricomycotina</taxon>
        <taxon>Agaricomycetes</taxon>
        <taxon>Agaricomycetidae</taxon>
        <taxon>Agaricales</taxon>
        <taxon>Tricholomatineae</taxon>
        <taxon>Lyophyllaceae</taxon>
        <taxon>Sphagnurus</taxon>
    </lineage>
</organism>
<dbReference type="InterPro" id="IPR027484">
    <property type="entry name" value="PInositol-4-P-5-kinase_N"/>
</dbReference>
<dbReference type="PANTHER" id="PTHR45748">
    <property type="entry name" value="1-PHOSPHATIDYLINOSITOL 3-PHOSPHATE 5-KINASE-RELATED"/>
    <property type="match status" value="1"/>
</dbReference>
<dbReference type="GO" id="GO:0000329">
    <property type="term" value="C:fungal-type vacuole membrane"/>
    <property type="evidence" value="ECO:0007669"/>
    <property type="project" value="TreeGrafter"/>
</dbReference>